<feature type="transmembrane region" description="Helical" evidence="8">
    <location>
        <begin position="285"/>
        <end position="312"/>
    </location>
</feature>
<evidence type="ECO:0000256" key="8">
    <source>
        <dbReference type="SAM" id="Phobius"/>
    </source>
</evidence>
<dbReference type="Proteomes" id="UP001153636">
    <property type="component" value="Chromosome 6"/>
</dbReference>
<evidence type="ECO:0000259" key="9">
    <source>
        <dbReference type="PROSITE" id="PS50850"/>
    </source>
</evidence>
<dbReference type="OrthoDB" id="6696619at2759"/>
<keyword evidence="6 8" id="KW-1133">Transmembrane helix</keyword>
<feature type="transmembrane region" description="Helical" evidence="8">
    <location>
        <begin position="85"/>
        <end position="105"/>
    </location>
</feature>
<dbReference type="GO" id="GO:0022857">
    <property type="term" value="F:transmembrane transporter activity"/>
    <property type="evidence" value="ECO:0007669"/>
    <property type="project" value="InterPro"/>
</dbReference>
<keyword evidence="11" id="KW-1185">Reference proteome</keyword>
<proteinExistence type="predicted"/>
<protein>
    <recommendedName>
        <fullName evidence="9">Major facilitator superfamily (MFS) profile domain-containing protein</fullName>
    </recommendedName>
</protein>
<evidence type="ECO:0000313" key="11">
    <source>
        <dbReference type="Proteomes" id="UP001153636"/>
    </source>
</evidence>
<dbReference type="AlphaFoldDB" id="A0A9P0D5E9"/>
<keyword evidence="4" id="KW-0762">Sugar transport</keyword>
<sequence length="505" mass="56821">MIELKKQNSSPELQEVKYLPTKGGEFQPQIADKKPDTLFLYFTIISANLVVMGGSSSLAWTSPVIPKLQSNDTNINPLAEPATTLQISMMMGLPALVSLSGTLLVPLMSDIFGRKNMLQLFAMFMVLCDIVIAFSNRIIYIIIGRCILMSLYNGSCAILIIFIMEMCENHNRGKFGCFIFLFPPIGSLYSYFFGSVFSVRTFTLVTGIPLIILVVFLFFTVETPVYLLSKGRFEDCLQALRKLRSNKNRKEIQLDFDEIEFSLKQRHSVKNATVWSLFKTRQSRVGLGLALIPSIVHVGIGTPIMLAFLGPIFNIADIGLSGDLVAIIIGIINICSVFCTTMVVEKFGRRTLLFFSTLGCSLSQLFIGLFFYFKYINSPIIPSIKLLPVISVIAYFVFYSTGLGPLPHTITSELFTSEFRSIAVSILITVMGVVFFFVTSGFPLLIEYVGIHWNFWFFSSFGFVGTVILYVLLPETRGKSIMEIQEKLKSYKIFKPRNTNQRHYK</sequence>
<feature type="transmembrane region" description="Helical" evidence="8">
    <location>
        <begin position="422"/>
        <end position="445"/>
    </location>
</feature>
<evidence type="ECO:0000256" key="3">
    <source>
        <dbReference type="ARBA" id="ARBA00022475"/>
    </source>
</evidence>
<organism evidence="10 11">
    <name type="scientific">Psylliodes chrysocephalus</name>
    <dbReference type="NCBI Taxonomy" id="3402493"/>
    <lineage>
        <taxon>Eukaryota</taxon>
        <taxon>Metazoa</taxon>
        <taxon>Ecdysozoa</taxon>
        <taxon>Arthropoda</taxon>
        <taxon>Hexapoda</taxon>
        <taxon>Insecta</taxon>
        <taxon>Pterygota</taxon>
        <taxon>Neoptera</taxon>
        <taxon>Endopterygota</taxon>
        <taxon>Coleoptera</taxon>
        <taxon>Polyphaga</taxon>
        <taxon>Cucujiformia</taxon>
        <taxon>Chrysomeloidea</taxon>
        <taxon>Chrysomelidae</taxon>
        <taxon>Galerucinae</taxon>
        <taxon>Alticini</taxon>
        <taxon>Psylliodes</taxon>
    </lineage>
</organism>
<dbReference type="InterPro" id="IPR050549">
    <property type="entry name" value="MFS_Trehalose_Transporter"/>
</dbReference>
<evidence type="ECO:0000256" key="5">
    <source>
        <dbReference type="ARBA" id="ARBA00022692"/>
    </source>
</evidence>
<dbReference type="InterPro" id="IPR005828">
    <property type="entry name" value="MFS_sugar_transport-like"/>
</dbReference>
<feature type="transmembrane region" description="Helical" evidence="8">
    <location>
        <begin position="140"/>
        <end position="163"/>
    </location>
</feature>
<dbReference type="PANTHER" id="PTHR48021">
    <property type="match status" value="1"/>
</dbReference>
<reference evidence="10" key="1">
    <citation type="submission" date="2022-01" db="EMBL/GenBank/DDBJ databases">
        <authorList>
            <person name="King R."/>
        </authorList>
    </citation>
    <scope>NUCLEOTIDE SEQUENCE</scope>
</reference>
<dbReference type="Pfam" id="PF00083">
    <property type="entry name" value="Sugar_tr"/>
    <property type="match status" value="1"/>
</dbReference>
<dbReference type="FunFam" id="1.20.1250.20:FF:000218">
    <property type="entry name" value="facilitated trehalose transporter Tret1"/>
    <property type="match status" value="1"/>
</dbReference>
<feature type="transmembrane region" description="Helical" evidence="8">
    <location>
        <begin position="38"/>
        <end position="65"/>
    </location>
</feature>
<name>A0A9P0D5E9_9CUCU</name>
<feature type="transmembrane region" description="Helical" evidence="8">
    <location>
        <begin position="117"/>
        <end position="134"/>
    </location>
</feature>
<feature type="domain" description="Major facilitator superfamily (MFS) profile" evidence="9">
    <location>
        <begin position="41"/>
        <end position="477"/>
    </location>
</feature>
<dbReference type="EMBL" id="OV651818">
    <property type="protein sequence ID" value="CAH1111730.1"/>
    <property type="molecule type" value="Genomic_DNA"/>
</dbReference>
<feature type="transmembrane region" description="Helical" evidence="8">
    <location>
        <begin position="324"/>
        <end position="344"/>
    </location>
</feature>
<keyword evidence="5 8" id="KW-0812">Transmembrane</keyword>
<keyword evidence="7 8" id="KW-0472">Membrane</keyword>
<comment type="subcellular location">
    <subcellularLocation>
        <location evidence="1">Cell membrane</location>
        <topology evidence="1">Multi-pass membrane protein</topology>
    </subcellularLocation>
</comment>
<dbReference type="Gene3D" id="1.20.1250.20">
    <property type="entry name" value="MFS general substrate transporter like domains"/>
    <property type="match status" value="1"/>
</dbReference>
<accession>A0A9P0D5E9</accession>
<dbReference type="PANTHER" id="PTHR48021:SF47">
    <property type="entry name" value="GH17672P"/>
    <property type="match status" value="1"/>
</dbReference>
<feature type="transmembrane region" description="Helical" evidence="8">
    <location>
        <begin position="351"/>
        <end position="373"/>
    </location>
</feature>
<dbReference type="PROSITE" id="PS50850">
    <property type="entry name" value="MFS"/>
    <property type="match status" value="1"/>
</dbReference>
<evidence type="ECO:0000256" key="6">
    <source>
        <dbReference type="ARBA" id="ARBA00022989"/>
    </source>
</evidence>
<feature type="transmembrane region" description="Helical" evidence="8">
    <location>
        <begin position="199"/>
        <end position="221"/>
    </location>
</feature>
<feature type="transmembrane region" description="Helical" evidence="8">
    <location>
        <begin position="175"/>
        <end position="193"/>
    </location>
</feature>
<dbReference type="InterPro" id="IPR036259">
    <property type="entry name" value="MFS_trans_sf"/>
</dbReference>
<keyword evidence="3" id="KW-1003">Cell membrane</keyword>
<feature type="transmembrane region" description="Helical" evidence="8">
    <location>
        <begin position="451"/>
        <end position="473"/>
    </location>
</feature>
<evidence type="ECO:0000313" key="10">
    <source>
        <dbReference type="EMBL" id="CAH1111730.1"/>
    </source>
</evidence>
<evidence type="ECO:0000256" key="2">
    <source>
        <dbReference type="ARBA" id="ARBA00022448"/>
    </source>
</evidence>
<keyword evidence="2" id="KW-0813">Transport</keyword>
<gene>
    <name evidence="10" type="ORF">PSYICH_LOCUS12594</name>
</gene>
<feature type="transmembrane region" description="Helical" evidence="8">
    <location>
        <begin position="379"/>
        <end position="401"/>
    </location>
</feature>
<dbReference type="InterPro" id="IPR020846">
    <property type="entry name" value="MFS_dom"/>
</dbReference>
<evidence type="ECO:0000256" key="1">
    <source>
        <dbReference type="ARBA" id="ARBA00004651"/>
    </source>
</evidence>
<evidence type="ECO:0000256" key="4">
    <source>
        <dbReference type="ARBA" id="ARBA00022597"/>
    </source>
</evidence>
<dbReference type="GO" id="GO:0005886">
    <property type="term" value="C:plasma membrane"/>
    <property type="evidence" value="ECO:0007669"/>
    <property type="project" value="UniProtKB-SubCell"/>
</dbReference>
<evidence type="ECO:0000256" key="7">
    <source>
        <dbReference type="ARBA" id="ARBA00023136"/>
    </source>
</evidence>
<dbReference type="SUPFAM" id="SSF103473">
    <property type="entry name" value="MFS general substrate transporter"/>
    <property type="match status" value="1"/>
</dbReference>